<organism evidence="1 2">
    <name type="scientific">Microbacterium schleiferi</name>
    <dbReference type="NCBI Taxonomy" id="69362"/>
    <lineage>
        <taxon>Bacteria</taxon>
        <taxon>Bacillati</taxon>
        <taxon>Actinomycetota</taxon>
        <taxon>Actinomycetes</taxon>
        <taxon>Micrococcales</taxon>
        <taxon>Microbacteriaceae</taxon>
        <taxon>Microbacterium</taxon>
    </lineage>
</organism>
<name>A0A7S8MWQ4_9MICO</name>
<gene>
    <name evidence="1" type="ORF">IT882_16015</name>
</gene>
<keyword evidence="2" id="KW-1185">Reference proteome</keyword>
<sequence>MNRYNEDALLGEASTILGNDEVVIAAGYFSLGELTVAAARRGGDAMMDTSIFLSDNLIVDAVGAVIGMAMGAKKAAKAAGATPEVIVAITADHIHVLNRDTGGELRSEYASFPRAATQFVVSKTGSFVAFTLKDPESNTFVRLHGSLSRLSPASTGDRLVLDLLAANEHEDH</sequence>
<proteinExistence type="predicted"/>
<accession>A0A7S8MWQ4</accession>
<dbReference type="AlphaFoldDB" id="A0A7S8MWQ4"/>
<dbReference type="EMBL" id="CP064760">
    <property type="protein sequence ID" value="QPE04599.1"/>
    <property type="molecule type" value="Genomic_DNA"/>
</dbReference>
<dbReference type="Proteomes" id="UP000594480">
    <property type="component" value="Chromosome"/>
</dbReference>
<reference evidence="1 2" key="1">
    <citation type="submission" date="2020-11" db="EMBL/GenBank/DDBJ databases">
        <title>Amino acid is mineralized and recycled by bacteria in oceanic microbiome.</title>
        <authorList>
            <person name="Zheng L.Y."/>
        </authorList>
    </citation>
    <scope>NUCLEOTIDE SEQUENCE [LARGE SCALE GENOMIC DNA]</scope>
    <source>
        <strain evidence="1 2">A32-1</strain>
    </source>
</reference>
<protein>
    <submittedName>
        <fullName evidence="1">Uncharacterized protein</fullName>
    </submittedName>
</protein>
<evidence type="ECO:0000313" key="1">
    <source>
        <dbReference type="EMBL" id="QPE04599.1"/>
    </source>
</evidence>
<dbReference type="KEGG" id="msf:IT882_16015"/>
<evidence type="ECO:0000313" key="2">
    <source>
        <dbReference type="Proteomes" id="UP000594480"/>
    </source>
</evidence>
<dbReference type="RefSeq" id="WP_195692626.1">
    <property type="nucleotide sequence ID" value="NZ_CP064760.1"/>
</dbReference>